<dbReference type="AlphaFoldDB" id="A0A8H6G1T0"/>
<dbReference type="GeneID" id="59284413"/>
<keyword evidence="2" id="KW-1133">Transmembrane helix</keyword>
<organism evidence="3 4">
    <name type="scientific">Letharia columbiana</name>
    <dbReference type="NCBI Taxonomy" id="112416"/>
    <lineage>
        <taxon>Eukaryota</taxon>
        <taxon>Fungi</taxon>
        <taxon>Dikarya</taxon>
        <taxon>Ascomycota</taxon>
        <taxon>Pezizomycotina</taxon>
        <taxon>Lecanoromycetes</taxon>
        <taxon>OSLEUM clade</taxon>
        <taxon>Lecanoromycetidae</taxon>
        <taxon>Lecanorales</taxon>
        <taxon>Lecanorineae</taxon>
        <taxon>Parmeliaceae</taxon>
        <taxon>Letharia</taxon>
    </lineage>
</organism>
<evidence type="ECO:0000313" key="3">
    <source>
        <dbReference type="EMBL" id="KAF6238870.1"/>
    </source>
</evidence>
<dbReference type="Proteomes" id="UP000578531">
    <property type="component" value="Unassembled WGS sequence"/>
</dbReference>
<dbReference type="EMBL" id="JACCJC010000007">
    <property type="protein sequence ID" value="KAF6238870.1"/>
    <property type="molecule type" value="Genomic_DNA"/>
</dbReference>
<dbReference type="InterPro" id="IPR036259">
    <property type="entry name" value="MFS_trans_sf"/>
</dbReference>
<proteinExistence type="predicted"/>
<reference evidence="3 4" key="1">
    <citation type="journal article" date="2020" name="Genomics">
        <title>Complete, high-quality genomes from long-read metagenomic sequencing of two wolf lichen thalli reveals enigmatic genome architecture.</title>
        <authorList>
            <person name="McKenzie S.K."/>
            <person name="Walston R.F."/>
            <person name="Allen J.L."/>
        </authorList>
    </citation>
    <scope>NUCLEOTIDE SEQUENCE [LARGE SCALE GENOMIC DNA]</scope>
    <source>
        <strain evidence="3">WasteWater2</strain>
    </source>
</reference>
<gene>
    <name evidence="3" type="ORF">HO173_002742</name>
</gene>
<comment type="caution">
    <text evidence="3">The sequence shown here is derived from an EMBL/GenBank/DDBJ whole genome shotgun (WGS) entry which is preliminary data.</text>
</comment>
<evidence type="ECO:0000313" key="4">
    <source>
        <dbReference type="Proteomes" id="UP000578531"/>
    </source>
</evidence>
<dbReference type="Gene3D" id="1.20.1250.20">
    <property type="entry name" value="MFS general substrate transporter like domains"/>
    <property type="match status" value="1"/>
</dbReference>
<sequence>MLRKIPFGTFIFFGLLTFGGGAFIWPSAPEKKRLTLEETDVLFGSKRIAEADSRRMADVNKEIGLEDVLRGMGMGMGRTDAGGEVSSSDEDEKKARN</sequence>
<dbReference type="RefSeq" id="XP_037168166.1">
    <property type="nucleotide sequence ID" value="XM_037304673.1"/>
</dbReference>
<evidence type="ECO:0000256" key="2">
    <source>
        <dbReference type="SAM" id="Phobius"/>
    </source>
</evidence>
<name>A0A8H6G1T0_9LECA</name>
<keyword evidence="4" id="KW-1185">Reference proteome</keyword>
<keyword evidence="2" id="KW-0472">Membrane</keyword>
<protein>
    <submittedName>
        <fullName evidence="3">Uncharacterized protein</fullName>
    </submittedName>
</protein>
<evidence type="ECO:0000256" key="1">
    <source>
        <dbReference type="SAM" id="MobiDB-lite"/>
    </source>
</evidence>
<accession>A0A8H6G1T0</accession>
<keyword evidence="2" id="KW-0812">Transmembrane</keyword>
<feature type="region of interest" description="Disordered" evidence="1">
    <location>
        <begin position="75"/>
        <end position="97"/>
    </location>
</feature>
<feature type="transmembrane region" description="Helical" evidence="2">
    <location>
        <begin position="6"/>
        <end position="25"/>
    </location>
</feature>